<feature type="domain" description="FtsK" evidence="5">
    <location>
        <begin position="702"/>
        <end position="880"/>
    </location>
</feature>
<proteinExistence type="predicted"/>
<feature type="binding site" evidence="4">
    <location>
        <begin position="424"/>
        <end position="431"/>
    </location>
    <ligand>
        <name>ATP</name>
        <dbReference type="ChEBI" id="CHEBI:30616"/>
    </ligand>
</feature>
<keyword evidence="3 4" id="KW-0067">ATP-binding</keyword>
<dbReference type="InterPro" id="IPR002543">
    <property type="entry name" value="FtsK_dom"/>
</dbReference>
<dbReference type="InterPro" id="IPR027417">
    <property type="entry name" value="P-loop_NTPase"/>
</dbReference>
<dbReference type="SUPFAM" id="SSF52540">
    <property type="entry name" value="P-loop containing nucleoside triphosphate hydrolases"/>
    <property type="match status" value="3"/>
</dbReference>
<dbReference type="EMBL" id="CP006850">
    <property type="protein sequence ID" value="AHH19643.1"/>
    <property type="molecule type" value="Genomic_DNA"/>
</dbReference>
<dbReference type="Pfam" id="PF01580">
    <property type="entry name" value="FtsK_SpoIIIE"/>
    <property type="match status" value="3"/>
</dbReference>
<dbReference type="KEGG" id="nno:NONO_c48590"/>
<keyword evidence="1" id="KW-0677">Repeat</keyword>
<dbReference type="OrthoDB" id="9807790at2"/>
<sequence length="912" mass="97519">MTSDFPERNETGAYSWTPPADFSSTPYQFAPQPLPIPDGPWNAPYISAHLAQLYGLADPGHIDLRQLRQPRRHALRIPIGCTADDGTVELDFPQEPERRAAVSVIGASGYGKSELLRTVVLGAALRYSPQDVNVLLVDFFGEGTFDPLAGLPHVAGVISGVVQDLSLADRFAETLGGEIERRRELLAATGFYNIHDYERARAAGADLDALPPLLVVIDRCDELLARRPRLAEVLLAGLSLGRSHGFALVLAAQDLRVREMREINGHMTHRIVVGAVSGADSRELLGVDETYLPTPSPGYAHIRAHDDTGPTRFAVAYSAEVHPSPFDVGPSYGGKYRPLIEVLVPQILRDGPAAHGIWLPPLAAPPTLDQLLGYVSPQPGDAPLAVLGFVDRPRLQRRDLLVLDPTGVRGNTVVGEGGNTAVVGAAGSGKSTALRTLIAALSLTHDARQVQFYCLDLRGDLRCLADLPHVGAMAGPDDEELARRIVAEATALVRCRASRFSAASIESMARFRRMRADSAGDSAVGDDPFGDVIVVIDDLRALLDRFPGLERSITDLASQGPSYGVHLVVAMAGWFQAPRALRERFGAGIELRLHDPDDSAFDSQAAATVPAGLPGSGTVTAGGRVRVALPRIDGRGDNDQPEAAVAALVAKVRAGAQGWRAPGVRLLPGSVDHAELLRQNGIRYADDRACLRFPIGIGESELAPVSFDFAADPHLIVVGEPGCGKTSALRSLIATICAANTTDQARLILIDQRRTGTQAHIPQEYIALSAADLSTSGPLWDDLIAYLGKRLPGPGVTPSQLRDRSWWSGPEIFVVIDDYGFLPPGDAMRDLVEYLRFARDIGLHLIVSCGIGALDDPLLRRLRDLGAGALVMSGGPDDGEPIGVRARPLPPGRGTLVTRHGQELVQTARPPA</sequence>
<dbReference type="Proteomes" id="UP000019150">
    <property type="component" value="Chromosome"/>
</dbReference>
<dbReference type="eggNOG" id="COG1674">
    <property type="taxonomic scope" value="Bacteria"/>
</dbReference>
<feature type="binding site" evidence="4">
    <location>
        <begin position="719"/>
        <end position="726"/>
    </location>
    <ligand>
        <name>ATP</name>
        <dbReference type="ChEBI" id="CHEBI:30616"/>
    </ligand>
</feature>
<keyword evidence="2 4" id="KW-0547">Nucleotide-binding</keyword>
<evidence type="ECO:0000256" key="2">
    <source>
        <dbReference type="ARBA" id="ARBA00022741"/>
    </source>
</evidence>
<dbReference type="HOGENOM" id="CLU_003134_1_0_11"/>
<dbReference type="NCBIfam" id="TIGR03925">
    <property type="entry name" value="T7SS_EccC_b"/>
    <property type="match status" value="1"/>
</dbReference>
<evidence type="ECO:0000256" key="4">
    <source>
        <dbReference type="PROSITE-ProRule" id="PRU00289"/>
    </source>
</evidence>
<accession>W5TKY9</accession>
<evidence type="ECO:0000256" key="1">
    <source>
        <dbReference type="ARBA" id="ARBA00022737"/>
    </source>
</evidence>
<dbReference type="AlphaFoldDB" id="W5TKY9"/>
<protein>
    <submittedName>
        <fullName evidence="6">Putative FtsK/SpoIIIE family protein</fullName>
    </submittedName>
</protein>
<name>W5TKY9_9NOCA</name>
<dbReference type="PANTHER" id="PTHR22683">
    <property type="entry name" value="SPORULATION PROTEIN RELATED"/>
    <property type="match status" value="1"/>
</dbReference>
<evidence type="ECO:0000259" key="5">
    <source>
        <dbReference type="PROSITE" id="PS50901"/>
    </source>
</evidence>
<dbReference type="InterPro" id="IPR023837">
    <property type="entry name" value="EccCb-like_Actinobacteria"/>
</dbReference>
<dbReference type="STRING" id="1415166.NONO_c48590"/>
<keyword evidence="7" id="KW-1185">Reference proteome</keyword>
<gene>
    <name evidence="6" type="ORF">NONO_c48590</name>
</gene>
<dbReference type="RefSeq" id="WP_081769414.1">
    <property type="nucleotide sequence ID" value="NZ_CP006850.1"/>
</dbReference>
<evidence type="ECO:0000313" key="6">
    <source>
        <dbReference type="EMBL" id="AHH19643.1"/>
    </source>
</evidence>
<dbReference type="InterPro" id="IPR003593">
    <property type="entry name" value="AAA+_ATPase"/>
</dbReference>
<reference evidence="6 7" key="1">
    <citation type="journal article" date="2014" name="Appl. Environ. Microbiol.">
        <title>Insights into the Microbial Degradation of Rubber and Gutta-Percha by Analysis of the Complete Genome of Nocardia nova SH22a.</title>
        <authorList>
            <person name="Luo Q."/>
            <person name="Hiessl S."/>
            <person name="Poehlein A."/>
            <person name="Daniel R."/>
            <person name="Steinbuchel A."/>
        </authorList>
    </citation>
    <scope>NUCLEOTIDE SEQUENCE [LARGE SCALE GENOMIC DNA]</scope>
    <source>
        <strain evidence="6">SH22a</strain>
    </source>
</reference>
<dbReference type="Gene3D" id="3.40.50.300">
    <property type="entry name" value="P-loop containing nucleotide triphosphate hydrolases"/>
    <property type="match status" value="3"/>
</dbReference>
<evidence type="ECO:0000313" key="7">
    <source>
        <dbReference type="Proteomes" id="UP000019150"/>
    </source>
</evidence>
<evidence type="ECO:0000256" key="3">
    <source>
        <dbReference type="ARBA" id="ARBA00022840"/>
    </source>
</evidence>
<dbReference type="PROSITE" id="PS50901">
    <property type="entry name" value="FTSK"/>
    <property type="match status" value="3"/>
</dbReference>
<dbReference type="PANTHER" id="PTHR22683:SF1">
    <property type="entry name" value="TYPE VII SECRETION SYSTEM PROTEIN ESSC"/>
    <property type="match status" value="1"/>
</dbReference>
<dbReference type="PATRIC" id="fig|1415166.3.peg.5009"/>
<feature type="binding site" evidence="4">
    <location>
        <begin position="106"/>
        <end position="113"/>
    </location>
    <ligand>
        <name>ATP</name>
        <dbReference type="ChEBI" id="CHEBI:30616"/>
    </ligand>
</feature>
<feature type="domain" description="FtsK" evidence="5">
    <location>
        <begin position="403"/>
        <end position="600"/>
    </location>
</feature>
<dbReference type="SMART" id="SM00382">
    <property type="entry name" value="AAA"/>
    <property type="match status" value="3"/>
</dbReference>
<feature type="domain" description="FtsK" evidence="5">
    <location>
        <begin position="85"/>
        <end position="282"/>
    </location>
</feature>
<organism evidence="6 7">
    <name type="scientific">Nocardia nova SH22a</name>
    <dbReference type="NCBI Taxonomy" id="1415166"/>
    <lineage>
        <taxon>Bacteria</taxon>
        <taxon>Bacillati</taxon>
        <taxon>Actinomycetota</taxon>
        <taxon>Actinomycetes</taxon>
        <taxon>Mycobacteriales</taxon>
        <taxon>Nocardiaceae</taxon>
        <taxon>Nocardia</taxon>
    </lineage>
</organism>
<dbReference type="InterPro" id="IPR050206">
    <property type="entry name" value="FtsK/SpoIIIE/SftA"/>
</dbReference>
<dbReference type="GO" id="GO:0003677">
    <property type="term" value="F:DNA binding"/>
    <property type="evidence" value="ECO:0007669"/>
    <property type="project" value="InterPro"/>
</dbReference>
<dbReference type="GO" id="GO:0005524">
    <property type="term" value="F:ATP binding"/>
    <property type="evidence" value="ECO:0007669"/>
    <property type="project" value="UniProtKB-UniRule"/>
</dbReference>